<dbReference type="RefSeq" id="WP_258819525.1">
    <property type="nucleotide sequence ID" value="NZ_JANUGW010000027.1"/>
</dbReference>
<gene>
    <name evidence="2" type="ORF">NX784_25690</name>
</gene>
<reference evidence="2 3" key="1">
    <citation type="submission" date="2022-08" db="EMBL/GenBank/DDBJ databases">
        <title>Reclassification of Massilia species as members of the genera Telluria, Duganella, Pseudoduganella, Mokoshia gen. nov. and Zemynaea gen. nov. using orthogonal and non-orthogonal genome-based approaches.</title>
        <authorList>
            <person name="Bowman J.P."/>
        </authorList>
    </citation>
    <scope>NUCLEOTIDE SEQUENCE [LARGE SCALE GENOMIC DNA]</scope>
    <source>
        <strain evidence="2 3">JCM 31316</strain>
    </source>
</reference>
<comment type="caution">
    <text evidence="2">The sequence shown here is derived from an EMBL/GenBank/DDBJ whole genome shotgun (WGS) entry which is preliminary data.</text>
</comment>
<feature type="chain" id="PRO_5045095242" evidence="1">
    <location>
        <begin position="23"/>
        <end position="107"/>
    </location>
</feature>
<organism evidence="2 3">
    <name type="scientific">Massilia pinisoli</name>
    <dbReference type="NCBI Taxonomy" id="1772194"/>
    <lineage>
        <taxon>Bacteria</taxon>
        <taxon>Pseudomonadati</taxon>
        <taxon>Pseudomonadota</taxon>
        <taxon>Betaproteobacteria</taxon>
        <taxon>Burkholderiales</taxon>
        <taxon>Oxalobacteraceae</taxon>
        <taxon>Telluria group</taxon>
        <taxon>Massilia</taxon>
    </lineage>
</organism>
<dbReference type="EMBL" id="JANUGW010000027">
    <property type="protein sequence ID" value="MCS0584986.1"/>
    <property type="molecule type" value="Genomic_DNA"/>
</dbReference>
<sequence length="107" mass="11365">MSANEKIIAATALLSVMATAAAAEVTVDNKTPQGAQPRFFERVQAGALADAIAHRGQPVDVKPGQYLLRVPCDSMKPGSFVDITVTIDDGSKTRLRLEECGVQVDSH</sequence>
<protein>
    <submittedName>
        <fullName evidence="2">Uncharacterized protein</fullName>
    </submittedName>
</protein>
<proteinExistence type="predicted"/>
<feature type="signal peptide" evidence="1">
    <location>
        <begin position="1"/>
        <end position="22"/>
    </location>
</feature>
<keyword evidence="1" id="KW-0732">Signal</keyword>
<dbReference type="Proteomes" id="UP001204151">
    <property type="component" value="Unassembled WGS sequence"/>
</dbReference>
<accession>A0ABT1ZYT6</accession>
<evidence type="ECO:0000313" key="2">
    <source>
        <dbReference type="EMBL" id="MCS0584986.1"/>
    </source>
</evidence>
<keyword evidence="3" id="KW-1185">Reference proteome</keyword>
<evidence type="ECO:0000313" key="3">
    <source>
        <dbReference type="Proteomes" id="UP001204151"/>
    </source>
</evidence>
<name>A0ABT1ZYT6_9BURK</name>
<evidence type="ECO:0000256" key="1">
    <source>
        <dbReference type="SAM" id="SignalP"/>
    </source>
</evidence>